<dbReference type="AlphaFoldDB" id="A0AAW0JUB2"/>
<dbReference type="GO" id="GO:0005525">
    <property type="term" value="F:GTP binding"/>
    <property type="evidence" value="ECO:0007669"/>
    <property type="project" value="InterPro"/>
</dbReference>
<dbReference type="GO" id="GO:0003924">
    <property type="term" value="F:GTPase activity"/>
    <property type="evidence" value="ECO:0007669"/>
    <property type="project" value="InterPro"/>
</dbReference>
<sequence>MASQGKEGYEVSEQRIDCEFKVVLIGDFEVGKCQILARCERKESKTGTVTVKYETQTLHIEKKNYKDANGVILVYDITNRKSFDCMTLCLEELHRHAKKRQAIILIGNKSDSENDREVLRKEARGFAEKNDLIFWEISALEGTNFEDANGVILVYDITNRKSFDCMTLCLEELHRHAKKRQAIILIGNKSDSENDREVLRKEARGFAEKNDLIFWEISALEGTNFDNALKDLLTNLRFY</sequence>
<dbReference type="SMART" id="SM00175">
    <property type="entry name" value="RAB"/>
    <property type="match status" value="1"/>
</dbReference>
<dbReference type="PRINTS" id="PR00449">
    <property type="entry name" value="RASTRNSFRMNG"/>
</dbReference>
<reference evidence="1 2" key="1">
    <citation type="journal article" date="2018" name="Sci. Data">
        <title>The draft genome sequence of cork oak.</title>
        <authorList>
            <person name="Ramos A.M."/>
            <person name="Usie A."/>
            <person name="Barbosa P."/>
            <person name="Barros P.M."/>
            <person name="Capote T."/>
            <person name="Chaves I."/>
            <person name="Simoes F."/>
            <person name="Abreu I."/>
            <person name="Carrasquinho I."/>
            <person name="Faro C."/>
            <person name="Guimaraes J.B."/>
            <person name="Mendonca D."/>
            <person name="Nobrega F."/>
            <person name="Rodrigues L."/>
            <person name="Saibo N.J.M."/>
            <person name="Varela M.C."/>
            <person name="Egas C."/>
            <person name="Matos J."/>
            <person name="Miguel C.M."/>
            <person name="Oliveira M.M."/>
            <person name="Ricardo C.P."/>
            <person name="Goncalves S."/>
        </authorList>
    </citation>
    <scope>NUCLEOTIDE SEQUENCE [LARGE SCALE GENOMIC DNA]</scope>
    <source>
        <strain evidence="2">cv. HL8</strain>
    </source>
</reference>
<dbReference type="PROSITE" id="PS51419">
    <property type="entry name" value="RAB"/>
    <property type="match status" value="1"/>
</dbReference>
<protein>
    <submittedName>
        <fullName evidence="1">Ras-related protein rab11a</fullName>
    </submittedName>
</protein>
<organism evidence="1 2">
    <name type="scientific">Quercus suber</name>
    <name type="common">Cork oak</name>
    <dbReference type="NCBI Taxonomy" id="58331"/>
    <lineage>
        <taxon>Eukaryota</taxon>
        <taxon>Viridiplantae</taxon>
        <taxon>Streptophyta</taxon>
        <taxon>Embryophyta</taxon>
        <taxon>Tracheophyta</taxon>
        <taxon>Spermatophyta</taxon>
        <taxon>Magnoliopsida</taxon>
        <taxon>eudicotyledons</taxon>
        <taxon>Gunneridae</taxon>
        <taxon>Pentapetalae</taxon>
        <taxon>rosids</taxon>
        <taxon>fabids</taxon>
        <taxon>Fagales</taxon>
        <taxon>Fagaceae</taxon>
        <taxon>Quercus</taxon>
    </lineage>
</organism>
<dbReference type="InterPro" id="IPR001806">
    <property type="entry name" value="Small_GTPase"/>
</dbReference>
<evidence type="ECO:0000313" key="2">
    <source>
        <dbReference type="Proteomes" id="UP000237347"/>
    </source>
</evidence>
<name>A0AAW0JUB2_QUESU</name>
<dbReference type="EMBL" id="PKMF04000472">
    <property type="protein sequence ID" value="KAK7829816.1"/>
    <property type="molecule type" value="Genomic_DNA"/>
</dbReference>
<dbReference type="SUPFAM" id="SSF52540">
    <property type="entry name" value="P-loop containing nucleoside triphosphate hydrolases"/>
    <property type="match status" value="2"/>
</dbReference>
<accession>A0AAW0JUB2</accession>
<dbReference type="SMART" id="SM00173">
    <property type="entry name" value="RAS"/>
    <property type="match status" value="1"/>
</dbReference>
<dbReference type="InterPro" id="IPR050209">
    <property type="entry name" value="Rab_GTPases_membrane_traffic"/>
</dbReference>
<proteinExistence type="predicted"/>
<dbReference type="Gene3D" id="3.40.50.300">
    <property type="entry name" value="P-loop containing nucleotide triphosphate hydrolases"/>
    <property type="match status" value="2"/>
</dbReference>
<evidence type="ECO:0000313" key="1">
    <source>
        <dbReference type="EMBL" id="KAK7829816.1"/>
    </source>
</evidence>
<dbReference type="Proteomes" id="UP000237347">
    <property type="component" value="Unassembled WGS sequence"/>
</dbReference>
<dbReference type="PROSITE" id="PS51421">
    <property type="entry name" value="RAS"/>
    <property type="match status" value="1"/>
</dbReference>
<dbReference type="PANTHER" id="PTHR47979">
    <property type="entry name" value="DRAB11-RELATED"/>
    <property type="match status" value="1"/>
</dbReference>
<gene>
    <name evidence="1" type="primary">RAB11A_3</name>
    <name evidence="1" type="ORF">CFP56_028827</name>
</gene>
<keyword evidence="2" id="KW-1185">Reference proteome</keyword>
<dbReference type="InterPro" id="IPR027417">
    <property type="entry name" value="P-loop_NTPase"/>
</dbReference>
<comment type="caution">
    <text evidence="1">The sequence shown here is derived from an EMBL/GenBank/DDBJ whole genome shotgun (WGS) entry which is preliminary data.</text>
</comment>
<dbReference type="Pfam" id="PF00071">
    <property type="entry name" value="Ras"/>
    <property type="match status" value="1"/>
</dbReference>